<dbReference type="InterPro" id="IPR016024">
    <property type="entry name" value="ARM-type_fold"/>
</dbReference>
<dbReference type="AlphaFoldDB" id="A0A8B8A3N5"/>
<feature type="region of interest" description="Disordered" evidence="1">
    <location>
        <begin position="1"/>
        <end position="28"/>
    </location>
</feature>
<proteinExistence type="predicted"/>
<dbReference type="Pfam" id="PF00514">
    <property type="entry name" value="Arm"/>
    <property type="match status" value="2"/>
</dbReference>
<dbReference type="SMART" id="SM00185">
    <property type="entry name" value="ARM"/>
    <property type="match status" value="2"/>
</dbReference>
<dbReference type="PANTHER" id="PTHR16356:SF1">
    <property type="entry name" value="TRANSMEMBRANE AND COILED-COIL DOMAIN-CONTAINING PROTEIN 6"/>
    <property type="match status" value="1"/>
</dbReference>
<dbReference type="RefSeq" id="XP_022110501.1">
    <property type="nucleotide sequence ID" value="XM_022254809.1"/>
</dbReference>
<evidence type="ECO:0000313" key="3">
    <source>
        <dbReference type="RefSeq" id="XP_022110501.1"/>
    </source>
</evidence>
<dbReference type="OMA" id="CKIAKAI"/>
<reference evidence="3" key="1">
    <citation type="submission" date="2025-08" db="UniProtKB">
        <authorList>
            <consortium name="RefSeq"/>
        </authorList>
    </citation>
    <scope>IDENTIFICATION</scope>
</reference>
<sequence>MHAYDACEISRNHADGEETSNFEGMDHKEKYKAGKTDFSKIKEKRRDEEVELRKHRRNRYIDAKRLRLDETDGEEVEEYTQAQVYLVAKAIQKHGSDRLDQLKRLKRMFAQGSALIDAFLSVDNTMRALVGLLSGHDPALQLQAAWCITNMSASIHDHCILVLQSAAPYLVTYLSGQNAALQDQCCWALGNLAGDGPECRDRLVAQGAIKPLINLLKVDTLLSLLKYQNHNHTRAVHKAGRTSTPTEIVWGQNPNSGLARTLHTDNAACPSRTRTPLLRKLPL</sequence>
<protein>
    <submittedName>
        <fullName evidence="3">Importin subunit alpha-1-like isoform X1</fullName>
    </submittedName>
</protein>
<dbReference type="Gene3D" id="1.25.10.10">
    <property type="entry name" value="Leucine-rich Repeat Variant"/>
    <property type="match status" value="1"/>
</dbReference>
<dbReference type="Proteomes" id="UP000694845">
    <property type="component" value="Unplaced"/>
</dbReference>
<dbReference type="InterPro" id="IPR000225">
    <property type="entry name" value="Armadillo"/>
</dbReference>
<dbReference type="KEGG" id="aplc:110990033"/>
<accession>A0A8B8A3N5</accession>
<dbReference type="SUPFAM" id="SSF48371">
    <property type="entry name" value="ARM repeat"/>
    <property type="match status" value="1"/>
</dbReference>
<dbReference type="GeneID" id="110990033"/>
<organism evidence="2 3">
    <name type="scientific">Acanthaster planci</name>
    <name type="common">Crown-of-thorns starfish</name>
    <dbReference type="NCBI Taxonomy" id="133434"/>
    <lineage>
        <taxon>Eukaryota</taxon>
        <taxon>Metazoa</taxon>
        <taxon>Echinodermata</taxon>
        <taxon>Eleutherozoa</taxon>
        <taxon>Asterozoa</taxon>
        <taxon>Asteroidea</taxon>
        <taxon>Valvatacea</taxon>
        <taxon>Valvatida</taxon>
        <taxon>Acanthasteridae</taxon>
        <taxon>Acanthaster</taxon>
    </lineage>
</organism>
<gene>
    <name evidence="3" type="primary">LOC110990033</name>
</gene>
<evidence type="ECO:0000313" key="2">
    <source>
        <dbReference type="Proteomes" id="UP000694845"/>
    </source>
</evidence>
<keyword evidence="2" id="KW-1185">Reference proteome</keyword>
<dbReference type="InterPro" id="IPR011989">
    <property type="entry name" value="ARM-like"/>
</dbReference>
<evidence type="ECO:0000256" key="1">
    <source>
        <dbReference type="SAM" id="MobiDB-lite"/>
    </source>
</evidence>
<name>A0A8B8A3N5_ACAPL</name>
<dbReference type="PANTHER" id="PTHR16356">
    <property type="entry name" value="TRANSMEMBRANE AND COILED-COIL DOMAIN-CONTAINING PROTEIN 6 TMCO6"/>
    <property type="match status" value="1"/>
</dbReference>
<dbReference type="OrthoDB" id="21522at2759"/>